<evidence type="ECO:0000313" key="16">
    <source>
        <dbReference type="Proteomes" id="UP000694890"/>
    </source>
</evidence>
<dbReference type="Gene3D" id="3.90.70.10">
    <property type="entry name" value="Cysteine proteinases"/>
    <property type="match status" value="1"/>
</dbReference>
<feature type="region of interest" description="Disordered" evidence="13">
    <location>
        <begin position="40"/>
        <end position="59"/>
    </location>
</feature>
<sequence>MGSSTSSLVDEAEGEAAPRGAALPPSPIMGCLRSSQSTFIPRQLPRPGRHRERSFSSGSMPMQRTQWACGCCTFLNAAGAPRCSICEAPRRRPDTRWMWTSREDGRWSCPRCTLANSPDTLACSLCGYTAGALDQRPQDSSEDQPRPQRSASCSGPLRPSSAGSRKQPEDADKLSLAWDCLRCTLQNTPTSMSCSACGGPRKLSLPQIPAEALLMPEACNQTGTQQPEPAAGALSLSISTRGECLPVEASYPNTHSSVLSVSSSGHNNPVPCSRREVPPPDVCIQAQNLSPSPSTLAVSHLSTQPELLPGRRLSILKEEMSPLSPASDASVSFPPCVVSVTRTEEWACLACTLINVVKAKHCLACHTPQHHAAQLKPAPSLRRKESMLVEALRQSDEGEAKELWENIVRFCRENAVTFVDDSFPPSPKSVGFPLDDGVQHRVKKWLRPQEINCCSFRDRTVKWSVFRTLRPSDILQGLLGNCWFLSALAVLAERPELVEKVMVTRSLCAEGAYQVRLCKDGSWTTVLVDDMLPCDEGGHLLFSQAQRKQLWVALIEKALAKLHGSYFALQAGRAIEGLSTLTGAPCESLALQVSATNPKEEPIDTDLIWAKMLSSKEAGFLMGASCGGGNMKVDDTEYESLGLRPRHAYSVLDVRDVDAHRLLQLRNPWGRFSWTGPWADDWPNWPPHLKRELCAQRAEDGLFWMDFWDFIRYFDSVDICKIHSDWQELRVPGVFPRGADVPVTVVSITVLERTSVELALFQQGSRRWDTAESHLLDLCVLVFRVAYDSSGTLALGRLLAHSRRSVRRFVGCDVMLEPGEYAVLCCAFNHWHSSITEGTVSCGRSEAPGYMLAIYSSRLVMVEQVTASNTTIADAIIQLTETKGERHEGREGMTCYYLTHGWAGLIVMVENRHPRHHLHVSCDCSDSFNVVSTRSSLKTIDSIPPLHRQVLVVLSQLEGNAGFSITHRLAHRKAVQASLGNWSPSKATHSPALSPETAGLHQPRPL</sequence>
<feature type="domain" description="RanBP2-type" evidence="14">
    <location>
        <begin position="103"/>
        <end position="132"/>
    </location>
</feature>
<proteinExistence type="inferred from homology"/>
<evidence type="ECO:0000256" key="5">
    <source>
        <dbReference type="ARBA" id="ARBA00022737"/>
    </source>
</evidence>
<keyword evidence="4" id="KW-0479">Metal-binding</keyword>
<keyword evidence="5" id="KW-0677">Repeat</keyword>
<dbReference type="FunFam" id="3.90.70.10:FF:000010">
    <property type="entry name" value="Calpain 15"/>
    <property type="match status" value="1"/>
</dbReference>
<feature type="region of interest" description="Disordered" evidence="13">
    <location>
        <begin position="134"/>
        <end position="170"/>
    </location>
</feature>
<dbReference type="Gene3D" id="2.30.30.380">
    <property type="entry name" value="Zn-finger domain of Sec23/24"/>
    <property type="match status" value="2"/>
</dbReference>
<keyword evidence="3 11" id="KW-0645">Protease</keyword>
<dbReference type="SUPFAM" id="SSF90209">
    <property type="entry name" value="Ran binding protein zinc finger-like"/>
    <property type="match status" value="2"/>
</dbReference>
<keyword evidence="2" id="KW-0597">Phosphoprotein</keyword>
<dbReference type="PROSITE" id="PS50199">
    <property type="entry name" value="ZF_RANBP2_2"/>
    <property type="match status" value="4"/>
</dbReference>
<evidence type="ECO:0000256" key="13">
    <source>
        <dbReference type="SAM" id="MobiDB-lite"/>
    </source>
</evidence>
<evidence type="ECO:0000256" key="9">
    <source>
        <dbReference type="ARBA" id="ARBA00022833"/>
    </source>
</evidence>
<dbReference type="FunFam" id="2.30.30.380:FF:000019">
    <property type="entry name" value="Calpain 15"/>
    <property type="match status" value="1"/>
</dbReference>
<evidence type="ECO:0000256" key="3">
    <source>
        <dbReference type="ARBA" id="ARBA00022670"/>
    </source>
</evidence>
<dbReference type="GO" id="GO:0008270">
    <property type="term" value="F:zinc ion binding"/>
    <property type="evidence" value="ECO:0007669"/>
    <property type="project" value="UniProtKB-KW"/>
</dbReference>
<dbReference type="Proteomes" id="UP000694890">
    <property type="component" value="Linkage group LG11"/>
</dbReference>
<evidence type="ECO:0000256" key="12">
    <source>
        <dbReference type="PROSITE-ProRule" id="PRU00322"/>
    </source>
</evidence>
<keyword evidence="8 11" id="KW-0788">Thiol protease</keyword>
<dbReference type="GO" id="GO:0006508">
    <property type="term" value="P:proteolysis"/>
    <property type="evidence" value="ECO:0007669"/>
    <property type="project" value="UniProtKB-KW"/>
</dbReference>
<evidence type="ECO:0000256" key="10">
    <source>
        <dbReference type="PIRSR" id="PIRSR622684-1"/>
    </source>
</evidence>
<dbReference type="Pfam" id="PF00641">
    <property type="entry name" value="Zn_ribbon_RanBP"/>
    <property type="match status" value="3"/>
</dbReference>
<feature type="active site" evidence="10 11">
    <location>
        <position position="482"/>
    </location>
</feature>
<feature type="active site" evidence="10 11">
    <location>
        <position position="647"/>
    </location>
</feature>
<reference evidence="17" key="1">
    <citation type="submission" date="2025-08" db="UniProtKB">
        <authorList>
            <consortium name="RefSeq"/>
        </authorList>
    </citation>
    <scope>IDENTIFICATION</scope>
    <source>
        <tissue evidence="17">Brain</tissue>
    </source>
</reference>
<dbReference type="InterPro" id="IPR001876">
    <property type="entry name" value="Znf_RanBP2"/>
</dbReference>
<feature type="region of interest" description="Disordered" evidence="13">
    <location>
        <begin position="981"/>
        <end position="1006"/>
    </location>
</feature>
<dbReference type="GO" id="GO:0005737">
    <property type="term" value="C:cytoplasm"/>
    <property type="evidence" value="ECO:0007669"/>
    <property type="project" value="TreeGrafter"/>
</dbReference>
<dbReference type="PANTHER" id="PTHR10183:SF382">
    <property type="entry name" value="CALPAIN-15"/>
    <property type="match status" value="1"/>
</dbReference>
<dbReference type="InterPro" id="IPR000169">
    <property type="entry name" value="Pept_cys_AS"/>
</dbReference>
<feature type="domain" description="RanBP2-type" evidence="14">
    <location>
        <begin position="63"/>
        <end position="92"/>
    </location>
</feature>
<evidence type="ECO:0000259" key="15">
    <source>
        <dbReference type="PROSITE" id="PS50203"/>
    </source>
</evidence>
<dbReference type="InterPro" id="IPR022684">
    <property type="entry name" value="Calpain_cysteine_protease"/>
</dbReference>
<comment type="similarity">
    <text evidence="1">Belongs to the peptidase C2 family.</text>
</comment>
<evidence type="ECO:0000256" key="1">
    <source>
        <dbReference type="ARBA" id="ARBA00007623"/>
    </source>
</evidence>
<evidence type="ECO:0000313" key="17">
    <source>
        <dbReference type="RefSeq" id="XP_018523883.1"/>
    </source>
</evidence>
<feature type="active site" evidence="10 11">
    <location>
        <position position="667"/>
    </location>
</feature>
<feature type="domain" description="RanBP2-type" evidence="14">
    <location>
        <begin position="173"/>
        <end position="203"/>
    </location>
</feature>
<feature type="domain" description="Calpain catalytic" evidence="15">
    <location>
        <begin position="417"/>
        <end position="723"/>
    </location>
</feature>
<keyword evidence="6 12" id="KW-0863">Zinc-finger</keyword>
<dbReference type="InterPro" id="IPR001300">
    <property type="entry name" value="Peptidase_C2_calpain_cat"/>
</dbReference>
<dbReference type="CDD" id="cd00044">
    <property type="entry name" value="CysPc"/>
    <property type="match status" value="1"/>
</dbReference>
<evidence type="ECO:0000256" key="7">
    <source>
        <dbReference type="ARBA" id="ARBA00022801"/>
    </source>
</evidence>
<evidence type="ECO:0000256" key="4">
    <source>
        <dbReference type="ARBA" id="ARBA00022723"/>
    </source>
</evidence>
<dbReference type="GO" id="GO:0004198">
    <property type="term" value="F:calcium-dependent cysteine-type endopeptidase activity"/>
    <property type="evidence" value="ECO:0007669"/>
    <property type="project" value="InterPro"/>
</dbReference>
<dbReference type="SMART" id="SM00547">
    <property type="entry name" value="ZnF_RBZ"/>
    <property type="match status" value="4"/>
</dbReference>
<keyword evidence="7 11" id="KW-0378">Hydrolase</keyword>
<accession>A0AAJ7LIY9</accession>
<gene>
    <name evidence="17" type="primary">LOC108878053</name>
</gene>
<keyword evidence="9" id="KW-0862">Zinc</keyword>
<dbReference type="PROSITE" id="PS01358">
    <property type="entry name" value="ZF_RANBP2_1"/>
    <property type="match status" value="4"/>
</dbReference>
<evidence type="ECO:0000256" key="11">
    <source>
        <dbReference type="PROSITE-ProRule" id="PRU00239"/>
    </source>
</evidence>
<feature type="domain" description="RanBP2-type" evidence="14">
    <location>
        <begin position="342"/>
        <end position="371"/>
    </location>
</feature>
<dbReference type="Gene3D" id="4.10.1060.10">
    <property type="entry name" value="Zinc finger, RanBP2-type"/>
    <property type="match status" value="2"/>
</dbReference>
<evidence type="ECO:0000256" key="2">
    <source>
        <dbReference type="ARBA" id="ARBA00022553"/>
    </source>
</evidence>
<dbReference type="RefSeq" id="XP_018523883.1">
    <property type="nucleotide sequence ID" value="XM_018668367.2"/>
</dbReference>
<protein>
    <submittedName>
        <fullName evidence="17">Calpain-15-like isoform X2</fullName>
    </submittedName>
</protein>
<dbReference type="GeneID" id="108878053"/>
<dbReference type="PROSITE" id="PS00139">
    <property type="entry name" value="THIOL_PROTEASE_CYS"/>
    <property type="match status" value="1"/>
</dbReference>
<dbReference type="SUPFAM" id="SSF54001">
    <property type="entry name" value="Cysteine proteinases"/>
    <property type="match status" value="1"/>
</dbReference>
<dbReference type="SMART" id="SM00230">
    <property type="entry name" value="CysPc"/>
    <property type="match status" value="1"/>
</dbReference>
<dbReference type="PROSITE" id="PS50203">
    <property type="entry name" value="CALPAIN_CAT"/>
    <property type="match status" value="1"/>
</dbReference>
<dbReference type="AlphaFoldDB" id="A0AAJ7LIY9"/>
<dbReference type="InterPro" id="IPR038765">
    <property type="entry name" value="Papain-like_cys_pep_sf"/>
</dbReference>
<evidence type="ECO:0000256" key="8">
    <source>
        <dbReference type="ARBA" id="ARBA00022807"/>
    </source>
</evidence>
<feature type="compositionally biased region" description="Basic and acidic residues" evidence="13">
    <location>
        <begin position="136"/>
        <end position="146"/>
    </location>
</feature>
<dbReference type="PANTHER" id="PTHR10183">
    <property type="entry name" value="CALPAIN"/>
    <property type="match status" value="1"/>
</dbReference>
<dbReference type="Pfam" id="PF00648">
    <property type="entry name" value="Peptidase_C2"/>
    <property type="match status" value="1"/>
</dbReference>
<dbReference type="InterPro" id="IPR036443">
    <property type="entry name" value="Znf_RanBP2_sf"/>
</dbReference>
<name>A0AAJ7LIY9_LATCA</name>
<dbReference type="PRINTS" id="PR00704">
    <property type="entry name" value="CALPAIN"/>
</dbReference>
<evidence type="ECO:0000256" key="6">
    <source>
        <dbReference type="ARBA" id="ARBA00022771"/>
    </source>
</evidence>
<evidence type="ECO:0000259" key="14">
    <source>
        <dbReference type="PROSITE" id="PS50199"/>
    </source>
</evidence>
<feature type="region of interest" description="Disordered" evidence="13">
    <location>
        <begin position="1"/>
        <end position="27"/>
    </location>
</feature>
<organism evidence="16 17">
    <name type="scientific">Lates calcarifer</name>
    <name type="common">Barramundi</name>
    <name type="synonym">Holocentrus calcarifer</name>
    <dbReference type="NCBI Taxonomy" id="8187"/>
    <lineage>
        <taxon>Eukaryota</taxon>
        <taxon>Metazoa</taxon>
        <taxon>Chordata</taxon>
        <taxon>Craniata</taxon>
        <taxon>Vertebrata</taxon>
        <taxon>Euteleostomi</taxon>
        <taxon>Actinopterygii</taxon>
        <taxon>Neopterygii</taxon>
        <taxon>Teleostei</taxon>
        <taxon>Neoteleostei</taxon>
        <taxon>Acanthomorphata</taxon>
        <taxon>Carangaria</taxon>
        <taxon>Carangaria incertae sedis</taxon>
        <taxon>Centropomidae</taxon>
        <taxon>Lates</taxon>
    </lineage>
</organism>